<feature type="signal peptide" evidence="1">
    <location>
        <begin position="1"/>
        <end position="18"/>
    </location>
</feature>
<dbReference type="EMBL" id="WAAU01000008">
    <property type="protein sequence ID" value="KAB1159280.1"/>
    <property type="molecule type" value="Genomic_DNA"/>
</dbReference>
<dbReference type="PROSITE" id="PS51257">
    <property type="entry name" value="PROKAR_LIPOPROTEIN"/>
    <property type="match status" value="1"/>
</dbReference>
<feature type="chain" id="PRO_5029703561" evidence="1">
    <location>
        <begin position="19"/>
        <end position="185"/>
    </location>
</feature>
<sequence length="185" mass="19247">MKLIKLFSILTIFSLVFASCSDSTPTVVNEEEVITTMKVVLTDSSNNTVTLESKDLDGDGPNPPVITGGTLKASTTYNAVITLLNETENPAGNVTDEVAKEADEHQFFYSATGVAGTFAYAGTNDSNGNPVGIQFTVTTGAAGTGTYTVTLRHEPNKSAAGVKDGDITNAGGSTDIEVSFPITVQ</sequence>
<proteinExistence type="predicted"/>
<reference evidence="2 3" key="1">
    <citation type="submission" date="2019-09" db="EMBL/GenBank/DDBJ databases">
        <authorList>
            <person name="Cao W.R."/>
        </authorList>
    </citation>
    <scope>NUCLEOTIDE SEQUENCE [LARGE SCALE GENOMIC DNA]</scope>
    <source>
        <strain evidence="3">a4</strain>
    </source>
</reference>
<name>A0A7J5ANW5_9FLAO</name>
<organism evidence="2 3">
    <name type="scientific">Tenacibaculum aiptasiae</name>
    <dbReference type="NCBI Taxonomy" id="426481"/>
    <lineage>
        <taxon>Bacteria</taxon>
        <taxon>Pseudomonadati</taxon>
        <taxon>Bacteroidota</taxon>
        <taxon>Flavobacteriia</taxon>
        <taxon>Flavobacteriales</taxon>
        <taxon>Flavobacteriaceae</taxon>
        <taxon>Tenacibaculum</taxon>
    </lineage>
</organism>
<protein>
    <submittedName>
        <fullName evidence="2">Type 1 periplasmic binding fold superfamily protein</fullName>
    </submittedName>
</protein>
<gene>
    <name evidence="2" type="ORF">F7018_02925</name>
</gene>
<accession>A0A7J5ANW5</accession>
<keyword evidence="3" id="KW-1185">Reference proteome</keyword>
<dbReference type="RefSeq" id="WP_150898499.1">
    <property type="nucleotide sequence ID" value="NZ_WAAU01000008.1"/>
</dbReference>
<comment type="caution">
    <text evidence="2">The sequence shown here is derived from an EMBL/GenBank/DDBJ whole genome shotgun (WGS) entry which is preliminary data.</text>
</comment>
<evidence type="ECO:0000256" key="1">
    <source>
        <dbReference type="SAM" id="SignalP"/>
    </source>
</evidence>
<evidence type="ECO:0000313" key="3">
    <source>
        <dbReference type="Proteomes" id="UP000467305"/>
    </source>
</evidence>
<dbReference type="OrthoDB" id="713689at2"/>
<dbReference type="Proteomes" id="UP000467305">
    <property type="component" value="Unassembled WGS sequence"/>
</dbReference>
<dbReference type="AlphaFoldDB" id="A0A7J5ANW5"/>
<evidence type="ECO:0000313" key="2">
    <source>
        <dbReference type="EMBL" id="KAB1159280.1"/>
    </source>
</evidence>
<keyword evidence="1" id="KW-0732">Signal</keyword>